<keyword evidence="3" id="KW-0324">Glycolysis</keyword>
<keyword evidence="6" id="KW-1185">Reference proteome</keyword>
<dbReference type="GO" id="GO:0005524">
    <property type="term" value="F:ATP binding"/>
    <property type="evidence" value="ECO:0007669"/>
    <property type="project" value="UniProtKB-UniRule"/>
</dbReference>
<dbReference type="InterPro" id="IPR003836">
    <property type="entry name" value="Glucokinase"/>
</dbReference>
<dbReference type="CDD" id="cd24008">
    <property type="entry name" value="ASKHA_NBD_GLK"/>
    <property type="match status" value="1"/>
</dbReference>
<comment type="caution">
    <text evidence="5">The sequence shown here is derived from an EMBL/GenBank/DDBJ whole genome shotgun (WGS) entry which is preliminary data.</text>
</comment>
<comment type="subcellular location">
    <subcellularLocation>
        <location evidence="3">Cytoplasm</location>
    </subcellularLocation>
</comment>
<protein>
    <recommendedName>
        <fullName evidence="3">Glucokinase</fullName>
        <ecNumber evidence="3">2.7.1.2</ecNumber>
    </recommendedName>
    <alternativeName>
        <fullName evidence="3">Glucose kinase</fullName>
    </alternativeName>
</protein>
<dbReference type="GO" id="GO:0005536">
    <property type="term" value="F:D-glucose binding"/>
    <property type="evidence" value="ECO:0007669"/>
    <property type="project" value="InterPro"/>
</dbReference>
<sequence>MESTHPSSPSTPTNAADPATDAGRSAALLVADIGGTRARFALLDEHGTPQRVRIFAVADFAGPIEAIEAYLAEVACPGLRAAAIALAAPIHEQVIRLTNAGWSFAREEIKSRLGLSRLLLLNDFTALALSLPRLAPRDLQQVGGGTSVALAPKAVLGPGTGLGVSGVIFDRGHWLALSGEGGHCSLAPADGREAAILGLAWRELQHVSGERLISGSGLPLLHRLVAEVDGRASEALTTAEIVTRALSNEDVQCSAVLDTFCAMLGSLAGNLALTLGAQGGVYIGGGIIPRLGERFARSPFRARFETKGRFAAYLAAIPTYVMLSPTPALLGAAHALAESEDGL</sequence>
<dbReference type="AlphaFoldDB" id="A0A011PDX1"/>
<organism evidence="5 6">
    <name type="scientific">Accumulibacter regalis</name>
    <dbReference type="NCBI Taxonomy" id="522306"/>
    <lineage>
        <taxon>Bacteria</taxon>
        <taxon>Pseudomonadati</taxon>
        <taxon>Pseudomonadota</taxon>
        <taxon>Betaproteobacteria</taxon>
        <taxon>Candidatus Accumulibacter</taxon>
    </lineage>
</organism>
<keyword evidence="3" id="KW-0547">Nucleotide-binding</keyword>
<evidence type="ECO:0000256" key="1">
    <source>
        <dbReference type="ARBA" id="ARBA00022679"/>
    </source>
</evidence>
<dbReference type="HAMAP" id="MF_00524">
    <property type="entry name" value="Glucokinase"/>
    <property type="match status" value="1"/>
</dbReference>
<dbReference type="GO" id="GO:0005829">
    <property type="term" value="C:cytosol"/>
    <property type="evidence" value="ECO:0007669"/>
    <property type="project" value="TreeGrafter"/>
</dbReference>
<dbReference type="PANTHER" id="PTHR47690">
    <property type="entry name" value="GLUCOKINASE"/>
    <property type="match status" value="1"/>
</dbReference>
<reference evidence="5" key="1">
    <citation type="submission" date="2014-02" db="EMBL/GenBank/DDBJ databases">
        <title>Expanding our view of genomic diversity in Candidatus Accumulibacter clades.</title>
        <authorList>
            <person name="Skennerton C.T."/>
            <person name="Barr J.J."/>
            <person name="Slater F.R."/>
            <person name="Bond P.L."/>
            <person name="Tyson G.W."/>
        </authorList>
    </citation>
    <scope>NUCLEOTIDE SEQUENCE [LARGE SCALE GENOMIC DNA]</scope>
</reference>
<keyword evidence="3" id="KW-0067">ATP-binding</keyword>
<feature type="binding site" evidence="3">
    <location>
        <begin position="31"/>
        <end position="36"/>
    </location>
    <ligand>
        <name>ATP</name>
        <dbReference type="ChEBI" id="CHEBI:30616"/>
    </ligand>
</feature>
<dbReference type="InterPro" id="IPR050201">
    <property type="entry name" value="Bacterial_glucokinase"/>
</dbReference>
<evidence type="ECO:0000313" key="5">
    <source>
        <dbReference type="EMBL" id="EXI85791.1"/>
    </source>
</evidence>
<comment type="similarity">
    <text evidence="3 4">Belongs to the bacterial glucokinase family.</text>
</comment>
<evidence type="ECO:0000256" key="4">
    <source>
        <dbReference type="RuleBase" id="RU004046"/>
    </source>
</evidence>
<dbReference type="Gene3D" id="3.40.367.20">
    <property type="match status" value="1"/>
</dbReference>
<evidence type="ECO:0000313" key="6">
    <source>
        <dbReference type="Proteomes" id="UP000022141"/>
    </source>
</evidence>
<dbReference type="Proteomes" id="UP000022141">
    <property type="component" value="Unassembled WGS sequence"/>
</dbReference>
<name>A0A011PDX1_ACCRE</name>
<accession>A0A011PDX1</accession>
<dbReference type="GO" id="GO:0004340">
    <property type="term" value="F:glucokinase activity"/>
    <property type="evidence" value="ECO:0007669"/>
    <property type="project" value="UniProtKB-UniRule"/>
</dbReference>
<dbReference type="PANTHER" id="PTHR47690:SF1">
    <property type="entry name" value="GLUCOKINASE"/>
    <property type="match status" value="1"/>
</dbReference>
<evidence type="ECO:0000256" key="2">
    <source>
        <dbReference type="ARBA" id="ARBA00022777"/>
    </source>
</evidence>
<dbReference type="STRING" id="1454004.AW11_03371"/>
<dbReference type="Pfam" id="PF02685">
    <property type="entry name" value="Glucokinase"/>
    <property type="match status" value="1"/>
</dbReference>
<dbReference type="eggNOG" id="COG0837">
    <property type="taxonomic scope" value="Bacteria"/>
</dbReference>
<keyword evidence="3" id="KW-0963">Cytoplasm</keyword>
<gene>
    <name evidence="3 5" type="primary">glk</name>
    <name evidence="5" type="ORF">AW11_03371</name>
</gene>
<dbReference type="NCBIfam" id="TIGR00749">
    <property type="entry name" value="glk"/>
    <property type="match status" value="1"/>
</dbReference>
<dbReference type="GO" id="GO:0006096">
    <property type="term" value="P:glycolytic process"/>
    <property type="evidence" value="ECO:0007669"/>
    <property type="project" value="UniProtKB-UniRule"/>
</dbReference>
<dbReference type="EMBL" id="JEMY01000050">
    <property type="protein sequence ID" value="EXI85791.1"/>
    <property type="molecule type" value="Genomic_DNA"/>
</dbReference>
<proteinExistence type="inferred from homology"/>
<keyword evidence="2 3" id="KW-0418">Kinase</keyword>
<dbReference type="PATRIC" id="fig|1454004.3.peg.3475"/>
<dbReference type="EC" id="2.7.1.2" evidence="3"/>
<comment type="catalytic activity">
    <reaction evidence="3">
        <text>D-glucose + ATP = D-glucose 6-phosphate + ADP + H(+)</text>
        <dbReference type="Rhea" id="RHEA:17825"/>
        <dbReference type="ChEBI" id="CHEBI:4167"/>
        <dbReference type="ChEBI" id="CHEBI:15378"/>
        <dbReference type="ChEBI" id="CHEBI:30616"/>
        <dbReference type="ChEBI" id="CHEBI:61548"/>
        <dbReference type="ChEBI" id="CHEBI:456216"/>
        <dbReference type="EC" id="2.7.1.2"/>
    </reaction>
</comment>
<dbReference type="SUPFAM" id="SSF53067">
    <property type="entry name" value="Actin-like ATPase domain"/>
    <property type="match status" value="1"/>
</dbReference>
<keyword evidence="1 3" id="KW-0808">Transferase</keyword>
<dbReference type="Gene3D" id="3.30.420.40">
    <property type="match status" value="1"/>
</dbReference>
<dbReference type="InterPro" id="IPR043129">
    <property type="entry name" value="ATPase_NBD"/>
</dbReference>
<evidence type="ECO:0000256" key="3">
    <source>
        <dbReference type="HAMAP-Rule" id="MF_00524"/>
    </source>
</evidence>